<dbReference type="GO" id="GO:0005385">
    <property type="term" value="F:zinc ion transmembrane transporter activity"/>
    <property type="evidence" value="ECO:0007669"/>
    <property type="project" value="TreeGrafter"/>
</dbReference>
<dbReference type="GO" id="GO:0006882">
    <property type="term" value="P:intracellular zinc ion homeostasis"/>
    <property type="evidence" value="ECO:0007669"/>
    <property type="project" value="TreeGrafter"/>
</dbReference>
<proteinExistence type="inferred from homology"/>
<evidence type="ECO:0000313" key="9">
    <source>
        <dbReference type="Proteomes" id="UP000271098"/>
    </source>
</evidence>
<evidence type="ECO:0000256" key="2">
    <source>
        <dbReference type="ARBA" id="ARBA00022448"/>
    </source>
</evidence>
<dbReference type="InterPro" id="IPR003689">
    <property type="entry name" value="ZIP"/>
</dbReference>
<comment type="similarity">
    <text evidence="6">Belongs to the ZIP transporter (TC 2.A.5) family. KE4/Catsup subfamily.</text>
</comment>
<dbReference type="GO" id="GO:0016020">
    <property type="term" value="C:membrane"/>
    <property type="evidence" value="ECO:0007669"/>
    <property type="project" value="UniProtKB-SubCell"/>
</dbReference>
<evidence type="ECO:0000256" key="3">
    <source>
        <dbReference type="ARBA" id="ARBA00022692"/>
    </source>
</evidence>
<evidence type="ECO:0000256" key="1">
    <source>
        <dbReference type="ARBA" id="ARBA00004141"/>
    </source>
</evidence>
<dbReference type="OrthoDB" id="200954at2759"/>
<feature type="transmembrane region" description="Helical" evidence="7">
    <location>
        <begin position="99"/>
        <end position="118"/>
    </location>
</feature>
<dbReference type="WBParaSite" id="GPUH_0002472401-mRNA-1">
    <property type="protein sequence ID" value="GPUH_0002472401-mRNA-1"/>
    <property type="gene ID" value="GPUH_0002472401"/>
</dbReference>
<dbReference type="AlphaFoldDB" id="A0A183EUQ3"/>
<name>A0A183EUQ3_9BILA</name>
<dbReference type="Pfam" id="PF02535">
    <property type="entry name" value="Zip"/>
    <property type="match status" value="1"/>
</dbReference>
<dbReference type="EMBL" id="UYRT01102109">
    <property type="protein sequence ID" value="VDN43199.1"/>
    <property type="molecule type" value="Genomic_DNA"/>
</dbReference>
<gene>
    <name evidence="8" type="ORF">GPUH_LOCUS24694</name>
</gene>
<reference evidence="10" key="1">
    <citation type="submission" date="2016-06" db="UniProtKB">
        <authorList>
            <consortium name="WormBaseParasite"/>
        </authorList>
    </citation>
    <scope>IDENTIFICATION</scope>
</reference>
<feature type="transmembrane region" description="Helical" evidence="7">
    <location>
        <begin position="12"/>
        <end position="34"/>
    </location>
</feature>
<dbReference type="PANTHER" id="PTHR16950:SF25">
    <property type="entry name" value="ZINC TRANSPORTER SLC39A7"/>
    <property type="match status" value="1"/>
</dbReference>
<reference evidence="8 9" key="2">
    <citation type="submission" date="2018-11" db="EMBL/GenBank/DDBJ databases">
        <authorList>
            <consortium name="Pathogen Informatics"/>
        </authorList>
    </citation>
    <scope>NUCLEOTIDE SEQUENCE [LARGE SCALE GENOMIC DNA]</scope>
</reference>
<keyword evidence="4 7" id="KW-1133">Transmembrane helix</keyword>
<dbReference type="Proteomes" id="UP000271098">
    <property type="component" value="Unassembled WGS sequence"/>
</dbReference>
<keyword evidence="9" id="KW-1185">Reference proteome</keyword>
<keyword evidence="3 7" id="KW-0812">Transmembrane</keyword>
<evidence type="ECO:0000313" key="8">
    <source>
        <dbReference type="EMBL" id="VDN43199.1"/>
    </source>
</evidence>
<keyword evidence="5 7" id="KW-0472">Membrane</keyword>
<sequence>MFSFLNDLRTRLWVYSIGSTLLISFAPFIMLSLIPVQANTAENEPMLKVLLSFGSGGLLGDAFLHLIPHAQPPAAAAAHAHSHTHESLGHSHGPHDMSVGGYVLAGTLVPLFFHITVFSV</sequence>
<evidence type="ECO:0000313" key="10">
    <source>
        <dbReference type="WBParaSite" id="GPUH_0002472401-mRNA-1"/>
    </source>
</evidence>
<accession>A0A183EUQ3</accession>
<dbReference type="PANTHER" id="PTHR16950">
    <property type="entry name" value="ZINC TRANSPORTER SLC39A7 HISTIDINE-RICH MEMBRANE PROTEIN KE4"/>
    <property type="match status" value="1"/>
</dbReference>
<evidence type="ECO:0000256" key="7">
    <source>
        <dbReference type="SAM" id="Phobius"/>
    </source>
</evidence>
<evidence type="ECO:0000256" key="6">
    <source>
        <dbReference type="ARBA" id="ARBA00038485"/>
    </source>
</evidence>
<protein>
    <submittedName>
        <fullName evidence="10">Zinc/iron permease</fullName>
    </submittedName>
</protein>
<evidence type="ECO:0000256" key="4">
    <source>
        <dbReference type="ARBA" id="ARBA00022989"/>
    </source>
</evidence>
<comment type="subcellular location">
    <subcellularLocation>
        <location evidence="1">Membrane</location>
        <topology evidence="1">Multi-pass membrane protein</topology>
    </subcellularLocation>
</comment>
<keyword evidence="2" id="KW-0813">Transport</keyword>
<organism evidence="10">
    <name type="scientific">Gongylonema pulchrum</name>
    <dbReference type="NCBI Taxonomy" id="637853"/>
    <lineage>
        <taxon>Eukaryota</taxon>
        <taxon>Metazoa</taxon>
        <taxon>Ecdysozoa</taxon>
        <taxon>Nematoda</taxon>
        <taxon>Chromadorea</taxon>
        <taxon>Rhabditida</taxon>
        <taxon>Spirurina</taxon>
        <taxon>Spiruromorpha</taxon>
        <taxon>Spiruroidea</taxon>
        <taxon>Gongylonematidae</taxon>
        <taxon>Gongylonema</taxon>
    </lineage>
</organism>
<evidence type="ECO:0000256" key="5">
    <source>
        <dbReference type="ARBA" id="ARBA00023136"/>
    </source>
</evidence>